<dbReference type="EnsemblPlants" id="novel_model_4410_5bd9a17a">
    <property type="protein sequence ID" value="cds.novel_model_4410_5bd9a17a"/>
    <property type="gene ID" value="novel_gene_2308_5bd9a17a"/>
</dbReference>
<reference evidence="2" key="1">
    <citation type="submission" date="2018-11" db="EMBL/GenBank/DDBJ databases">
        <authorList>
            <person name="Grassa J C."/>
        </authorList>
    </citation>
    <scope>NUCLEOTIDE SEQUENCE [LARGE SCALE GENOMIC DNA]</scope>
</reference>
<organism evidence="2 3">
    <name type="scientific">Cannabis sativa</name>
    <name type="common">Hemp</name>
    <name type="synonym">Marijuana</name>
    <dbReference type="NCBI Taxonomy" id="3483"/>
    <lineage>
        <taxon>Eukaryota</taxon>
        <taxon>Viridiplantae</taxon>
        <taxon>Streptophyta</taxon>
        <taxon>Embryophyta</taxon>
        <taxon>Tracheophyta</taxon>
        <taxon>Spermatophyta</taxon>
        <taxon>Magnoliopsida</taxon>
        <taxon>eudicotyledons</taxon>
        <taxon>Gunneridae</taxon>
        <taxon>Pentapetalae</taxon>
        <taxon>rosids</taxon>
        <taxon>fabids</taxon>
        <taxon>Rosales</taxon>
        <taxon>Cannabaceae</taxon>
        <taxon>Cannabis</taxon>
    </lineage>
</organism>
<evidence type="ECO:0000256" key="1">
    <source>
        <dbReference type="SAM" id="MobiDB-lite"/>
    </source>
</evidence>
<dbReference type="Gramene" id="novel_model_4410_5bd9a17a">
    <property type="protein sequence ID" value="cds.novel_model_4410_5bd9a17a"/>
    <property type="gene ID" value="novel_gene_2308_5bd9a17a"/>
</dbReference>
<dbReference type="AlphaFoldDB" id="A0A803R2U5"/>
<sequence>MEMRERKIIIMESVASESRKKRGRSSLVTPPPRSRGGIKRKILFLLFKQLKLVTLQLLNHLHSE</sequence>
<evidence type="ECO:0000313" key="3">
    <source>
        <dbReference type="Proteomes" id="UP000596661"/>
    </source>
</evidence>
<proteinExistence type="predicted"/>
<protein>
    <submittedName>
        <fullName evidence="2">Uncharacterized protein</fullName>
    </submittedName>
</protein>
<reference evidence="2" key="2">
    <citation type="submission" date="2021-03" db="UniProtKB">
        <authorList>
            <consortium name="EnsemblPlants"/>
        </authorList>
    </citation>
    <scope>IDENTIFICATION</scope>
</reference>
<evidence type="ECO:0000313" key="2">
    <source>
        <dbReference type="EnsemblPlants" id="cds.novel_model_4410_5bd9a17a"/>
    </source>
</evidence>
<dbReference type="EMBL" id="UZAU01000433">
    <property type="status" value="NOT_ANNOTATED_CDS"/>
    <property type="molecule type" value="Genomic_DNA"/>
</dbReference>
<dbReference type="Proteomes" id="UP000596661">
    <property type="component" value="Chromosome 5"/>
</dbReference>
<feature type="region of interest" description="Disordered" evidence="1">
    <location>
        <begin position="14"/>
        <end position="33"/>
    </location>
</feature>
<accession>A0A803R2U5</accession>
<keyword evidence="3" id="KW-1185">Reference proteome</keyword>
<name>A0A803R2U5_CANSA</name>